<dbReference type="EMBL" id="CP035033">
    <property type="protein sequence ID" value="QAB15575.1"/>
    <property type="molecule type" value="Genomic_DNA"/>
</dbReference>
<sequence length="383" mass="43124">MMKLLITARDPATAVSFERLVPELYANGRFHLKVLCQEPAYRLLEPFVPHDELQIIPPGDCDAVLQSAILRETFDTFQPDAVLTGISGPDTGLDEAVLHYAAEQHIHSYALQSFWGGVNQASGALPNTAFVIDDEAARLTHERYPQIENIPIGSIKHAGYRFYNPLAARQQKRPGLADSAPGTVLVGFFGQPILDIPGYFETLEGLVRQLSKWPRPFKLLYRPHPKESRHQRDKTFALFQDALGDRAMMNPMRGIKDSLVVCDLVLSAFSSSGFDNLYLNEIAREPFNVSVYLWFEPALIEWWRGYNQLAELPLVTEELLLSVDTEERLLAVLEQGLLEETRHALWERAKRHLPCPQASTELLISKLLTDFDGVQPEGKQGHG</sequence>
<accession>A0A410H3S5</accession>
<name>A0A410H3S5_9GAMM</name>
<gene>
    <name evidence="1" type="ORF">EPV75_07795</name>
</gene>
<reference evidence="1 2" key="1">
    <citation type="journal article" date="2018" name="Environ. Microbiol.">
        <title>Genomes of ubiquitous marine and hypersaline Hydrogenovibrio, Thiomicrorhabdus and Thiomicrospira spp. encode a diversity of mechanisms to sustain chemolithoautotrophy in heterogeneous environments.</title>
        <authorList>
            <person name="Scott K.M."/>
            <person name="Williams J."/>
            <person name="Porter C.M.B."/>
            <person name="Russel S."/>
            <person name="Harmer T.L."/>
            <person name="Paul J.H."/>
            <person name="Antonen K.M."/>
            <person name="Bridges M.K."/>
            <person name="Camper G.J."/>
            <person name="Campla C.K."/>
            <person name="Casella L.G."/>
            <person name="Chase E."/>
            <person name="Conrad J.W."/>
            <person name="Cruz M.C."/>
            <person name="Dunlap D.S."/>
            <person name="Duran L."/>
            <person name="Fahsbender E.M."/>
            <person name="Goldsmith D.B."/>
            <person name="Keeley R.F."/>
            <person name="Kondoff M.R."/>
            <person name="Kussy B.I."/>
            <person name="Lane M.K."/>
            <person name="Lawler S."/>
            <person name="Leigh B.A."/>
            <person name="Lewis C."/>
            <person name="Lostal L.M."/>
            <person name="Marking D."/>
            <person name="Mancera P.A."/>
            <person name="McClenthan E.C."/>
            <person name="McIntyre E.A."/>
            <person name="Mine J.A."/>
            <person name="Modi S."/>
            <person name="Moore B.D."/>
            <person name="Morgan W.A."/>
            <person name="Nelson K.M."/>
            <person name="Nguyen K.N."/>
            <person name="Ogburn N."/>
            <person name="Parrino D.G."/>
            <person name="Pedapudi A.D."/>
            <person name="Pelham R.P."/>
            <person name="Preece A.M."/>
            <person name="Rampersad E.A."/>
            <person name="Richardson J.C."/>
            <person name="Rodgers C.M."/>
            <person name="Schaffer B.L."/>
            <person name="Sheridan N.E."/>
            <person name="Solone M.R."/>
            <person name="Staley Z.R."/>
            <person name="Tabuchi M."/>
            <person name="Waide R.J."/>
            <person name="Wanjugi P.W."/>
            <person name="Young S."/>
            <person name="Clum A."/>
            <person name="Daum C."/>
            <person name="Huntemann M."/>
            <person name="Ivanova N."/>
            <person name="Kyrpides N."/>
            <person name="Mikhailova N."/>
            <person name="Palaniappan K."/>
            <person name="Pillay M."/>
            <person name="Reddy T.B.K."/>
            <person name="Shapiro N."/>
            <person name="Stamatis D."/>
            <person name="Varghese N."/>
            <person name="Woyke T."/>
            <person name="Boden R."/>
            <person name="Freyermuth S.K."/>
            <person name="Kerfeld C.A."/>
        </authorList>
    </citation>
    <scope>NUCLEOTIDE SEQUENCE [LARGE SCALE GENOMIC DNA]</scope>
    <source>
        <strain evidence="1 2">JR-2</strain>
    </source>
</reference>
<protein>
    <recommendedName>
        <fullName evidence="3">CDP-glycerol--poly(Glycerophosphate) glycerophosphotransferase</fullName>
    </recommendedName>
</protein>
<evidence type="ECO:0000313" key="2">
    <source>
        <dbReference type="Proteomes" id="UP000285478"/>
    </source>
</evidence>
<dbReference type="AlphaFoldDB" id="A0A410H3S5"/>
<organism evidence="1 2">
    <name type="scientific">Hydrogenovibrio thermophilus</name>
    <dbReference type="NCBI Taxonomy" id="265883"/>
    <lineage>
        <taxon>Bacteria</taxon>
        <taxon>Pseudomonadati</taxon>
        <taxon>Pseudomonadota</taxon>
        <taxon>Gammaproteobacteria</taxon>
        <taxon>Thiotrichales</taxon>
        <taxon>Piscirickettsiaceae</taxon>
        <taxon>Hydrogenovibrio</taxon>
    </lineage>
</organism>
<dbReference type="KEGG" id="htr:EPV75_07795"/>
<keyword evidence="2" id="KW-1185">Reference proteome</keyword>
<evidence type="ECO:0008006" key="3">
    <source>
        <dbReference type="Google" id="ProtNLM"/>
    </source>
</evidence>
<proteinExistence type="predicted"/>
<evidence type="ECO:0000313" key="1">
    <source>
        <dbReference type="EMBL" id="QAB15575.1"/>
    </source>
</evidence>
<dbReference type="Proteomes" id="UP000285478">
    <property type="component" value="Chromosome"/>
</dbReference>
<dbReference type="RefSeq" id="WP_128385006.1">
    <property type="nucleotide sequence ID" value="NZ_CP035033.1"/>
</dbReference>